<dbReference type="PANTHER" id="PTHR45947">
    <property type="entry name" value="SULFOQUINOVOSYL TRANSFERASE SQD2"/>
    <property type="match status" value="1"/>
</dbReference>
<dbReference type="EMBL" id="JAHHGZ010000029">
    <property type="protein sequence ID" value="MBW4670262.1"/>
    <property type="molecule type" value="Genomic_DNA"/>
</dbReference>
<comment type="caution">
    <text evidence="2">The sequence shown here is derived from an EMBL/GenBank/DDBJ whole genome shotgun (WGS) entry which is preliminary data.</text>
</comment>
<dbReference type="Gene3D" id="3.40.50.2000">
    <property type="entry name" value="Glycogen Phosphorylase B"/>
    <property type="match status" value="2"/>
</dbReference>
<dbReference type="SUPFAM" id="SSF53756">
    <property type="entry name" value="UDP-Glycosyltransferase/glycogen phosphorylase"/>
    <property type="match status" value="1"/>
</dbReference>
<evidence type="ECO:0000313" key="2">
    <source>
        <dbReference type="EMBL" id="MBW4670262.1"/>
    </source>
</evidence>
<gene>
    <name evidence="2" type="ORF">KME60_23320</name>
</gene>
<reference evidence="2" key="1">
    <citation type="submission" date="2021-05" db="EMBL/GenBank/DDBJ databases">
        <authorList>
            <person name="Pietrasiak N."/>
            <person name="Ward R."/>
            <person name="Stajich J.E."/>
            <person name="Kurbessoian T."/>
        </authorList>
    </citation>
    <scope>NUCLEOTIDE SEQUENCE</scope>
    <source>
        <strain evidence="2">GSE-NOS-MK-12-04C</strain>
    </source>
</reference>
<protein>
    <submittedName>
        <fullName evidence="2">Glycosyltransferase family 4 protein</fullName>
    </submittedName>
</protein>
<evidence type="ECO:0000313" key="3">
    <source>
        <dbReference type="Proteomes" id="UP000729701"/>
    </source>
</evidence>
<dbReference type="Proteomes" id="UP000729701">
    <property type="component" value="Unassembled WGS sequence"/>
</dbReference>
<proteinExistence type="predicted"/>
<organism evidence="2 3">
    <name type="scientific">Cyanomargarita calcarea GSE-NOS-MK-12-04C</name>
    <dbReference type="NCBI Taxonomy" id="2839659"/>
    <lineage>
        <taxon>Bacteria</taxon>
        <taxon>Bacillati</taxon>
        <taxon>Cyanobacteriota</taxon>
        <taxon>Cyanophyceae</taxon>
        <taxon>Nostocales</taxon>
        <taxon>Cyanomargaritaceae</taxon>
        <taxon>Cyanomargarita</taxon>
    </lineage>
</organism>
<dbReference type="Pfam" id="PF00534">
    <property type="entry name" value="Glycos_transf_1"/>
    <property type="match status" value="1"/>
</dbReference>
<dbReference type="InterPro" id="IPR050194">
    <property type="entry name" value="Glycosyltransferase_grp1"/>
</dbReference>
<accession>A0A951QQJ0</accession>
<dbReference type="InterPro" id="IPR001296">
    <property type="entry name" value="Glyco_trans_1"/>
</dbReference>
<evidence type="ECO:0000259" key="1">
    <source>
        <dbReference type="Pfam" id="PF00534"/>
    </source>
</evidence>
<dbReference type="PANTHER" id="PTHR45947:SF3">
    <property type="entry name" value="SULFOQUINOVOSYL TRANSFERASE SQD2"/>
    <property type="match status" value="1"/>
</dbReference>
<feature type="domain" description="Glycosyl transferase family 1" evidence="1">
    <location>
        <begin position="202"/>
        <end position="358"/>
    </location>
</feature>
<name>A0A951QQJ0_9CYAN</name>
<dbReference type="AlphaFoldDB" id="A0A951QQJ0"/>
<reference evidence="2" key="2">
    <citation type="journal article" date="2022" name="Microbiol. Resour. Announc.">
        <title>Metagenome Sequencing to Explore Phylogenomics of Terrestrial Cyanobacteria.</title>
        <authorList>
            <person name="Ward R.D."/>
            <person name="Stajich J.E."/>
            <person name="Johansen J.R."/>
            <person name="Huntemann M."/>
            <person name="Clum A."/>
            <person name="Foster B."/>
            <person name="Foster B."/>
            <person name="Roux S."/>
            <person name="Palaniappan K."/>
            <person name="Varghese N."/>
            <person name="Mukherjee S."/>
            <person name="Reddy T.B.K."/>
            <person name="Daum C."/>
            <person name="Copeland A."/>
            <person name="Chen I.A."/>
            <person name="Ivanova N.N."/>
            <person name="Kyrpides N.C."/>
            <person name="Shapiro N."/>
            <person name="Eloe-Fadrosh E.A."/>
            <person name="Pietrasiak N."/>
        </authorList>
    </citation>
    <scope>NUCLEOTIDE SEQUENCE</scope>
    <source>
        <strain evidence="2">GSE-NOS-MK-12-04C</strain>
    </source>
</reference>
<dbReference type="GO" id="GO:0016757">
    <property type="term" value="F:glycosyltransferase activity"/>
    <property type="evidence" value="ECO:0007669"/>
    <property type="project" value="InterPro"/>
</dbReference>
<dbReference type="CDD" id="cd03801">
    <property type="entry name" value="GT4_PimA-like"/>
    <property type="match status" value="1"/>
</dbReference>
<sequence>MVRLAYFVSHPIQYQAPLLRRIAADPDIDLEVSFYSDFSLKAYKDPGFGKSIKWDVPLTEGYGHQFLDCWGSKQQRSWYQQPIAKDIRKYLKQGQFDAVWVHGWSWLCSLQAILAAENLGIPILLRGESNGVKETAHPAKKIAKQTFLNWLFPKIAGFLYIGTMNRQFYQSYGINEERLFHVPYAVDNDYFGQQAADSRANQQKLRQSLNLEPGRPIILYAAKLIEVKRPQDLLAAYQLLSPDGVQEPEPYLLFVGDGALRPELEEKAKATGWNSIRFLGFRNQSEIPAMYDLCDVFVLPSSFEPWGLAINEVMNAGKAVVVSDQVGCAPDLVLEGQNGRIFPVGDIKALALAMQWGICNRIEAGEVSRKHIQNWSFEEDLCRLKTALNQVKIKAMVD</sequence>